<keyword evidence="2" id="KW-0456">Lyase</keyword>
<dbReference type="Gene3D" id="3.10.180.10">
    <property type="entry name" value="2,3-Dihydroxybiphenyl 1,2-Dioxygenase, domain 1"/>
    <property type="match status" value="1"/>
</dbReference>
<dbReference type="AlphaFoldDB" id="A0A7X5R478"/>
<accession>A0A7X5R478</accession>
<dbReference type="Proteomes" id="UP000541033">
    <property type="component" value="Unassembled WGS sequence"/>
</dbReference>
<dbReference type="PROSITE" id="PS51819">
    <property type="entry name" value="VOC"/>
    <property type="match status" value="1"/>
</dbReference>
<dbReference type="InterPro" id="IPR004360">
    <property type="entry name" value="Glyas_Fos-R_dOase_dom"/>
</dbReference>
<sequence length="131" mass="14236">MSIRFGFLGIVTANMGASLDFYRALGLDIPDGVESEPHVDAVLPSGVTLAWDTIDLVKSFDTDWVAPSGSQRIALAFAFDSPAEVDATVLRMGELGYRIHLEPWDAFWGQRYATLIDPDGNSIDLFAALEG</sequence>
<protein>
    <submittedName>
        <fullName evidence="2">Catechol 2,3-dioxygenase-like lactoylglutathione lyase family enzyme</fullName>
    </submittedName>
</protein>
<dbReference type="Pfam" id="PF00903">
    <property type="entry name" value="Glyoxalase"/>
    <property type="match status" value="1"/>
</dbReference>
<keyword evidence="2" id="KW-0223">Dioxygenase</keyword>
<reference evidence="2 3" key="1">
    <citation type="submission" date="2020-02" db="EMBL/GenBank/DDBJ databases">
        <title>Sequencing the genomes of 1000 actinobacteria strains.</title>
        <authorList>
            <person name="Klenk H.-P."/>
        </authorList>
    </citation>
    <scope>NUCLEOTIDE SEQUENCE [LARGE SCALE GENOMIC DNA]</scope>
    <source>
        <strain evidence="2 3">DSM 27960</strain>
    </source>
</reference>
<dbReference type="EMBL" id="JAAMOX010000004">
    <property type="protein sequence ID" value="NIH55353.1"/>
    <property type="molecule type" value="Genomic_DNA"/>
</dbReference>
<organism evidence="2 3">
    <name type="scientific">Lysinibacter cavernae</name>
    <dbReference type="NCBI Taxonomy" id="1640652"/>
    <lineage>
        <taxon>Bacteria</taxon>
        <taxon>Bacillati</taxon>
        <taxon>Actinomycetota</taxon>
        <taxon>Actinomycetes</taxon>
        <taxon>Micrococcales</taxon>
        <taxon>Microbacteriaceae</taxon>
        <taxon>Lysinibacter</taxon>
    </lineage>
</organism>
<evidence type="ECO:0000313" key="2">
    <source>
        <dbReference type="EMBL" id="NIH55353.1"/>
    </source>
</evidence>
<dbReference type="PANTHER" id="PTHR36503:SF3">
    <property type="entry name" value="BLR0126 PROTEIN"/>
    <property type="match status" value="1"/>
</dbReference>
<dbReference type="InterPro" id="IPR037523">
    <property type="entry name" value="VOC_core"/>
</dbReference>
<name>A0A7X5R478_9MICO</name>
<dbReference type="InterPro" id="IPR029068">
    <property type="entry name" value="Glyas_Bleomycin-R_OHBP_Dase"/>
</dbReference>
<feature type="domain" description="VOC" evidence="1">
    <location>
        <begin position="4"/>
        <end position="128"/>
    </location>
</feature>
<dbReference type="PANTHER" id="PTHR36503">
    <property type="entry name" value="BLR2520 PROTEIN"/>
    <property type="match status" value="1"/>
</dbReference>
<evidence type="ECO:0000313" key="3">
    <source>
        <dbReference type="Proteomes" id="UP000541033"/>
    </source>
</evidence>
<dbReference type="GO" id="GO:0051213">
    <property type="term" value="F:dioxygenase activity"/>
    <property type="evidence" value="ECO:0007669"/>
    <property type="project" value="UniProtKB-KW"/>
</dbReference>
<comment type="caution">
    <text evidence="2">The sequence shown here is derived from an EMBL/GenBank/DDBJ whole genome shotgun (WGS) entry which is preliminary data.</text>
</comment>
<proteinExistence type="predicted"/>
<keyword evidence="2" id="KW-0560">Oxidoreductase</keyword>
<gene>
    <name evidence="2" type="ORF">FHX76_003274</name>
</gene>
<dbReference type="GO" id="GO:0016829">
    <property type="term" value="F:lyase activity"/>
    <property type="evidence" value="ECO:0007669"/>
    <property type="project" value="UniProtKB-KW"/>
</dbReference>
<keyword evidence="3" id="KW-1185">Reference proteome</keyword>
<dbReference type="RefSeq" id="WP_167152475.1">
    <property type="nucleotide sequence ID" value="NZ_JAAMOX010000004.1"/>
</dbReference>
<dbReference type="SUPFAM" id="SSF54593">
    <property type="entry name" value="Glyoxalase/Bleomycin resistance protein/Dihydroxybiphenyl dioxygenase"/>
    <property type="match status" value="1"/>
</dbReference>
<evidence type="ECO:0000259" key="1">
    <source>
        <dbReference type="PROSITE" id="PS51819"/>
    </source>
</evidence>